<dbReference type="EMBL" id="MNPL01007456">
    <property type="protein sequence ID" value="OQR74753.1"/>
    <property type="molecule type" value="Genomic_DNA"/>
</dbReference>
<evidence type="ECO:0000313" key="2">
    <source>
        <dbReference type="Proteomes" id="UP000192247"/>
    </source>
</evidence>
<dbReference type="AlphaFoldDB" id="A0A1V9XMW3"/>
<accession>A0A1V9XMW3</accession>
<organism evidence="1 2">
    <name type="scientific">Tropilaelaps mercedesae</name>
    <dbReference type="NCBI Taxonomy" id="418985"/>
    <lineage>
        <taxon>Eukaryota</taxon>
        <taxon>Metazoa</taxon>
        <taxon>Ecdysozoa</taxon>
        <taxon>Arthropoda</taxon>
        <taxon>Chelicerata</taxon>
        <taxon>Arachnida</taxon>
        <taxon>Acari</taxon>
        <taxon>Parasitiformes</taxon>
        <taxon>Mesostigmata</taxon>
        <taxon>Gamasina</taxon>
        <taxon>Dermanyssoidea</taxon>
        <taxon>Laelapidae</taxon>
        <taxon>Tropilaelaps</taxon>
    </lineage>
</organism>
<gene>
    <name evidence="1" type="ORF">BIW11_03369</name>
</gene>
<sequence length="56" mass="6194">MSAIVIACLVDYRKRDTASGESHRMHPADYRDKRGLAHFSEGVLAAEVGVHLCCFC</sequence>
<dbReference type="Proteomes" id="UP000192247">
    <property type="component" value="Unassembled WGS sequence"/>
</dbReference>
<keyword evidence="2" id="KW-1185">Reference proteome</keyword>
<proteinExistence type="predicted"/>
<comment type="caution">
    <text evidence="1">The sequence shown here is derived from an EMBL/GenBank/DDBJ whole genome shotgun (WGS) entry which is preliminary data.</text>
</comment>
<dbReference type="InParanoid" id="A0A1V9XMW3"/>
<evidence type="ECO:0000313" key="1">
    <source>
        <dbReference type="EMBL" id="OQR74753.1"/>
    </source>
</evidence>
<name>A0A1V9XMW3_9ACAR</name>
<protein>
    <submittedName>
        <fullName evidence="1">Uncharacterized protein</fullName>
    </submittedName>
</protein>
<reference evidence="1 2" key="1">
    <citation type="journal article" date="2017" name="Gigascience">
        <title>Draft genome of the honey bee ectoparasitic mite, Tropilaelaps mercedesae, is shaped by the parasitic life history.</title>
        <authorList>
            <person name="Dong X."/>
            <person name="Armstrong S.D."/>
            <person name="Xia D."/>
            <person name="Makepeace B.L."/>
            <person name="Darby A.C."/>
            <person name="Kadowaki T."/>
        </authorList>
    </citation>
    <scope>NUCLEOTIDE SEQUENCE [LARGE SCALE GENOMIC DNA]</scope>
    <source>
        <strain evidence="1">Wuxi-XJTLU</strain>
    </source>
</reference>